<reference evidence="2" key="1">
    <citation type="journal article" date="2024" name="IScience">
        <title>Strigolactones Initiate the Formation of Haustorium-like Structures in Castilleja.</title>
        <authorList>
            <person name="Buerger M."/>
            <person name="Peterson D."/>
            <person name="Chory J."/>
        </authorList>
    </citation>
    <scope>NUCLEOTIDE SEQUENCE [LARGE SCALE GENOMIC DNA]</scope>
</reference>
<sequence>MKPKSAPKQSKFAKYIHVPLRVLARARDFYMKSLTGFGGPVPYGNLMGNPTPHLSTVNSNYITTDDELKDLIRLTTDRRLTGKFEAAGFHRPKSVVPIGGGMASAPRGNTAVFGRIDEDREC</sequence>
<evidence type="ECO:0000313" key="1">
    <source>
        <dbReference type="EMBL" id="KAL3618883.1"/>
    </source>
</evidence>
<dbReference type="PANTHER" id="PTHR33526:SF4">
    <property type="entry name" value="OS07G0123800 PROTEIN"/>
    <property type="match status" value="1"/>
</dbReference>
<name>A0ABD3BN05_9LAMI</name>
<comment type="caution">
    <text evidence="1">The sequence shown here is derived from an EMBL/GenBank/DDBJ whole genome shotgun (WGS) entry which is preliminary data.</text>
</comment>
<proteinExistence type="predicted"/>
<gene>
    <name evidence="1" type="ORF">CASFOL_037111</name>
</gene>
<organism evidence="1 2">
    <name type="scientific">Castilleja foliolosa</name>
    <dbReference type="NCBI Taxonomy" id="1961234"/>
    <lineage>
        <taxon>Eukaryota</taxon>
        <taxon>Viridiplantae</taxon>
        <taxon>Streptophyta</taxon>
        <taxon>Embryophyta</taxon>
        <taxon>Tracheophyta</taxon>
        <taxon>Spermatophyta</taxon>
        <taxon>Magnoliopsida</taxon>
        <taxon>eudicotyledons</taxon>
        <taxon>Gunneridae</taxon>
        <taxon>Pentapetalae</taxon>
        <taxon>asterids</taxon>
        <taxon>lamiids</taxon>
        <taxon>Lamiales</taxon>
        <taxon>Orobanchaceae</taxon>
        <taxon>Pedicularideae</taxon>
        <taxon>Castillejinae</taxon>
        <taxon>Castilleja</taxon>
    </lineage>
</organism>
<dbReference type="AlphaFoldDB" id="A0ABD3BN05"/>
<dbReference type="EMBL" id="JAVIJP010000070">
    <property type="protein sequence ID" value="KAL3618883.1"/>
    <property type="molecule type" value="Genomic_DNA"/>
</dbReference>
<dbReference type="Proteomes" id="UP001632038">
    <property type="component" value="Unassembled WGS sequence"/>
</dbReference>
<dbReference type="PANTHER" id="PTHR33526">
    <property type="entry name" value="OS07G0123800 PROTEIN"/>
    <property type="match status" value="1"/>
</dbReference>
<dbReference type="PIRSF" id="PIRSF031279">
    <property type="entry name" value="UCP031279"/>
    <property type="match status" value="1"/>
</dbReference>
<protein>
    <submittedName>
        <fullName evidence="1">Uncharacterized protein</fullName>
    </submittedName>
</protein>
<keyword evidence="2" id="KW-1185">Reference proteome</keyword>
<evidence type="ECO:0000313" key="2">
    <source>
        <dbReference type="Proteomes" id="UP001632038"/>
    </source>
</evidence>
<accession>A0ABD3BN05</accession>
<dbReference type="InterPro" id="IPR016972">
    <property type="entry name" value="UCP031279"/>
</dbReference>